<dbReference type="PANTHER" id="PTHR33434">
    <property type="entry name" value="DEGV DOMAIN-CONTAINING PROTEIN DR_1986-RELATED"/>
    <property type="match status" value="1"/>
</dbReference>
<dbReference type="Gene3D" id="3.30.1180.10">
    <property type="match status" value="1"/>
</dbReference>
<dbReference type="RefSeq" id="WP_147683979.1">
    <property type="nucleotide sequence ID" value="NZ_VDUX01000002.1"/>
</dbReference>
<gene>
    <name evidence="2" type="ORF">FHP06_03755</name>
</gene>
<dbReference type="InterPro" id="IPR050270">
    <property type="entry name" value="DegV_domain_contain"/>
</dbReference>
<dbReference type="Proteomes" id="UP000321571">
    <property type="component" value="Unassembled WGS sequence"/>
</dbReference>
<proteinExistence type="predicted"/>
<dbReference type="PROSITE" id="PS51482">
    <property type="entry name" value="DEGV"/>
    <property type="match status" value="1"/>
</dbReference>
<dbReference type="PANTHER" id="PTHR33434:SF2">
    <property type="entry name" value="FATTY ACID-BINDING PROTEIN TM_1468"/>
    <property type="match status" value="1"/>
</dbReference>
<comment type="caution">
    <text evidence="2">The sequence shown here is derived from an EMBL/GenBank/DDBJ whole genome shotgun (WGS) entry which is preliminary data.</text>
</comment>
<dbReference type="GO" id="GO:0008289">
    <property type="term" value="F:lipid binding"/>
    <property type="evidence" value="ECO:0007669"/>
    <property type="project" value="UniProtKB-KW"/>
</dbReference>
<dbReference type="Pfam" id="PF02645">
    <property type="entry name" value="DegV"/>
    <property type="match status" value="1"/>
</dbReference>
<evidence type="ECO:0000256" key="1">
    <source>
        <dbReference type="ARBA" id="ARBA00023121"/>
    </source>
</evidence>
<dbReference type="AlphaFoldDB" id="A0A5C8NL22"/>
<dbReference type="SUPFAM" id="SSF82549">
    <property type="entry name" value="DAK1/DegV-like"/>
    <property type="match status" value="1"/>
</dbReference>
<accession>A0A5C8NL22</accession>
<keyword evidence="3" id="KW-1185">Reference proteome</keyword>
<reference evidence="2 3" key="1">
    <citation type="submission" date="2019-06" db="EMBL/GenBank/DDBJ databases">
        <title>Aeromicrobium sp. nov., isolated from a maize field.</title>
        <authorList>
            <person name="Lin S.-Y."/>
            <person name="Tsai C.-F."/>
            <person name="Young C.-C."/>
        </authorList>
    </citation>
    <scope>NUCLEOTIDE SEQUENCE [LARGE SCALE GENOMIC DNA]</scope>
    <source>
        <strain evidence="2 3">CC-CFT486</strain>
    </source>
</reference>
<evidence type="ECO:0000313" key="2">
    <source>
        <dbReference type="EMBL" id="TXL61850.1"/>
    </source>
</evidence>
<dbReference type="OrthoDB" id="9760324at2"/>
<dbReference type="NCBIfam" id="TIGR00762">
    <property type="entry name" value="DegV"/>
    <property type="match status" value="1"/>
</dbReference>
<protein>
    <submittedName>
        <fullName evidence="2">DegV family protein</fullName>
    </submittedName>
</protein>
<dbReference type="Gene3D" id="3.40.50.10170">
    <property type="match status" value="1"/>
</dbReference>
<dbReference type="EMBL" id="VDUX01000002">
    <property type="protein sequence ID" value="TXL61850.1"/>
    <property type="molecule type" value="Genomic_DNA"/>
</dbReference>
<name>A0A5C8NL22_9ACTN</name>
<dbReference type="InterPro" id="IPR043168">
    <property type="entry name" value="DegV_C"/>
</dbReference>
<evidence type="ECO:0000313" key="3">
    <source>
        <dbReference type="Proteomes" id="UP000321571"/>
    </source>
</evidence>
<dbReference type="InterPro" id="IPR003797">
    <property type="entry name" value="DegV"/>
</dbReference>
<keyword evidence="1" id="KW-0446">Lipid-binding</keyword>
<organism evidence="2 3">
    <name type="scientific">Aeromicrobium terrae</name>
    <dbReference type="NCBI Taxonomy" id="2498846"/>
    <lineage>
        <taxon>Bacteria</taxon>
        <taxon>Bacillati</taxon>
        <taxon>Actinomycetota</taxon>
        <taxon>Actinomycetes</taxon>
        <taxon>Propionibacteriales</taxon>
        <taxon>Nocardioidaceae</taxon>
        <taxon>Aeromicrobium</taxon>
    </lineage>
</organism>
<sequence length="280" mass="28386">MAVAIVTDSTASLDPVDAARERIEVVPLQVIIGAEVHTEGVDVTADMIAEALAAYVPVSTSRPTPDDFLTVYERLASEGATEIVSVHLSAKMSGTLDSAELAAKQASVPVTCVDTRHVGIATGFAAGRAAQVRDAGGDALAVADAARKAGESSTTLLYVDTLEYLKRGGRVGAAAALIGSALAVKPLLGFKDGSVVPLERVRTASKALARLEAIALEACRACDDGFDIGVQHLANPTTADAVAGRLAAELGRDSVPVDEVGAAIGAHVGPGMVAVVVTPA</sequence>